<dbReference type="PROSITE" id="PS01268">
    <property type="entry name" value="UPF0024"/>
    <property type="match status" value="1"/>
</dbReference>
<accession>A0ABW9G8D2</accession>
<dbReference type="HAMAP" id="MF_01082">
    <property type="entry name" value="TruD"/>
    <property type="match status" value="1"/>
</dbReference>
<name>A0ABW9G8D2_9GAMM</name>
<dbReference type="PANTHER" id="PTHR47811:SF1">
    <property type="entry name" value="TRNA PSEUDOURIDINE SYNTHASE D"/>
    <property type="match status" value="1"/>
</dbReference>
<sequence>MYNELAWLHGQPTVNCLFKQQLDDFQVTEILPFSADGHGEHVLVEIEKSGENTQWAAAQLARCLNVSVKQVSYAGLKDRQGITRQWFSVQLPFSKSLNWQKLPASLRVLQAHRHSKKLRRGALSGNQFNICLRQISDKDEAQRRLALIRQFGVPNYFGAQRFGHEGNNLLKAQQMFAGKRIQDREKRGLYLSAARSLLFNQTVSGRIDAGLDKQLIVGDCLMLAGSRSFFVAETITEELNERLANGDIQLSGPLVGDAQLPSQAAALAFESEQLSAYQSWWQGLAKAGLRQERRPLLVRPEQFSWQWLDDCTLQLSFILPSGCYATSVIRELANIQSI</sequence>
<comment type="function">
    <text evidence="4">Responsible for synthesis of pseudouridine from uracil-13 in transfer RNAs.</text>
</comment>
<reference evidence="6 7" key="1">
    <citation type="journal article" date="2013" name="Int. J. Syst. Evol. Microbiol.">
        <title>Celerinatantimonas yamalensis sp. nov., a cold-adapted diazotrophic bacterium from a cold permafrost brine.</title>
        <authorList>
            <person name="Shcherbakova V."/>
            <person name="Chuvilskaya N."/>
            <person name="Rivkina E."/>
            <person name="Demidov N."/>
            <person name="Uchaeva V."/>
            <person name="Suetin S."/>
            <person name="Suzina N."/>
            <person name="Gilichinsky D."/>
        </authorList>
    </citation>
    <scope>NUCLEOTIDE SEQUENCE [LARGE SCALE GENOMIC DNA]</scope>
    <source>
        <strain evidence="6 7">C7</strain>
    </source>
</reference>
<evidence type="ECO:0000259" key="5">
    <source>
        <dbReference type="PROSITE" id="PS50984"/>
    </source>
</evidence>
<dbReference type="PROSITE" id="PS50984">
    <property type="entry name" value="TRUD"/>
    <property type="match status" value="1"/>
</dbReference>
<dbReference type="InterPro" id="IPR042214">
    <property type="entry name" value="TruD_catalytic"/>
</dbReference>
<dbReference type="InterPro" id="IPR011760">
    <property type="entry name" value="PsdUridine_synth_TruD_insert"/>
</dbReference>
<dbReference type="EMBL" id="JBEQCT010000005">
    <property type="protein sequence ID" value="MFM2485772.1"/>
    <property type="molecule type" value="Genomic_DNA"/>
</dbReference>
<dbReference type="PANTHER" id="PTHR47811">
    <property type="entry name" value="TRNA PSEUDOURIDINE SYNTHASE D"/>
    <property type="match status" value="1"/>
</dbReference>
<dbReference type="Gene3D" id="3.30.2350.20">
    <property type="entry name" value="TruD, catalytic domain"/>
    <property type="match status" value="1"/>
</dbReference>
<dbReference type="InterPro" id="IPR043165">
    <property type="entry name" value="TruD_insert_sf"/>
</dbReference>
<dbReference type="InterPro" id="IPR001656">
    <property type="entry name" value="PsdUridine_synth_TruD"/>
</dbReference>
<keyword evidence="2 4" id="KW-0819">tRNA processing</keyword>
<evidence type="ECO:0000256" key="1">
    <source>
        <dbReference type="ARBA" id="ARBA00007953"/>
    </source>
</evidence>
<dbReference type="SUPFAM" id="SSF55120">
    <property type="entry name" value="Pseudouridine synthase"/>
    <property type="match status" value="1"/>
</dbReference>
<dbReference type="CDD" id="cd02575">
    <property type="entry name" value="PseudoU_synth_EcTruD"/>
    <property type="match status" value="1"/>
</dbReference>
<comment type="catalytic activity">
    <reaction evidence="4">
        <text>uridine(13) in tRNA = pseudouridine(13) in tRNA</text>
        <dbReference type="Rhea" id="RHEA:42540"/>
        <dbReference type="Rhea" id="RHEA-COMP:10105"/>
        <dbReference type="Rhea" id="RHEA-COMP:10106"/>
        <dbReference type="ChEBI" id="CHEBI:65314"/>
        <dbReference type="ChEBI" id="CHEBI:65315"/>
        <dbReference type="EC" id="5.4.99.27"/>
    </reaction>
</comment>
<dbReference type="Proteomes" id="UP001629953">
    <property type="component" value="Unassembled WGS sequence"/>
</dbReference>
<proteinExistence type="inferred from homology"/>
<dbReference type="EC" id="5.4.99.27" evidence="4"/>
<comment type="similarity">
    <text evidence="1 4">Belongs to the pseudouridine synthase TruD family.</text>
</comment>
<dbReference type="Gene3D" id="3.30.2340.10">
    <property type="entry name" value="TruD, insertion domain"/>
    <property type="match status" value="1"/>
</dbReference>
<feature type="domain" description="TRUD" evidence="5">
    <location>
        <begin position="152"/>
        <end position="298"/>
    </location>
</feature>
<evidence type="ECO:0000256" key="4">
    <source>
        <dbReference type="HAMAP-Rule" id="MF_01082"/>
    </source>
</evidence>
<evidence type="ECO:0000313" key="6">
    <source>
        <dbReference type="EMBL" id="MFM2485772.1"/>
    </source>
</evidence>
<evidence type="ECO:0000256" key="2">
    <source>
        <dbReference type="ARBA" id="ARBA00022694"/>
    </source>
</evidence>
<keyword evidence="7" id="KW-1185">Reference proteome</keyword>
<dbReference type="RefSeq" id="WP_408624021.1">
    <property type="nucleotide sequence ID" value="NZ_JBEQCT010000005.1"/>
</dbReference>
<keyword evidence="3 4" id="KW-0413">Isomerase</keyword>
<protein>
    <recommendedName>
        <fullName evidence="4">tRNA pseudouridine synthase D</fullName>
        <ecNumber evidence="4">5.4.99.27</ecNumber>
    </recommendedName>
    <alternativeName>
        <fullName evidence="4">tRNA pseudouridine(13) synthase</fullName>
    </alternativeName>
    <alternativeName>
        <fullName evidence="4">tRNA pseudouridylate synthase D</fullName>
    </alternativeName>
    <alternativeName>
        <fullName evidence="4">tRNA-uridine isomerase D</fullName>
    </alternativeName>
</protein>
<evidence type="ECO:0000313" key="7">
    <source>
        <dbReference type="Proteomes" id="UP001629953"/>
    </source>
</evidence>
<dbReference type="Pfam" id="PF01142">
    <property type="entry name" value="TruD"/>
    <property type="match status" value="2"/>
</dbReference>
<dbReference type="InterPro" id="IPR020103">
    <property type="entry name" value="PsdUridine_synth_cat_dom_sf"/>
</dbReference>
<gene>
    <name evidence="4" type="primary">truD</name>
    <name evidence="6" type="ORF">ABUE30_12005</name>
</gene>
<comment type="caution">
    <text evidence="6">The sequence shown here is derived from an EMBL/GenBank/DDBJ whole genome shotgun (WGS) entry which is preliminary data.</text>
</comment>
<organism evidence="6 7">
    <name type="scientific">Celerinatantimonas yamalensis</name>
    <dbReference type="NCBI Taxonomy" id="559956"/>
    <lineage>
        <taxon>Bacteria</taxon>
        <taxon>Pseudomonadati</taxon>
        <taxon>Pseudomonadota</taxon>
        <taxon>Gammaproteobacteria</taxon>
        <taxon>Celerinatantimonadaceae</taxon>
        <taxon>Celerinatantimonas</taxon>
    </lineage>
</organism>
<dbReference type="InterPro" id="IPR050170">
    <property type="entry name" value="TruD_pseudoU_synthase"/>
</dbReference>
<dbReference type="InterPro" id="IPR020119">
    <property type="entry name" value="PsdUridine_synth_TruD_CS"/>
</dbReference>
<feature type="active site" description="Nucleophile" evidence="4">
    <location>
        <position position="78"/>
    </location>
</feature>
<evidence type="ECO:0000256" key="3">
    <source>
        <dbReference type="ARBA" id="ARBA00023235"/>
    </source>
</evidence>